<evidence type="ECO:0000313" key="2">
    <source>
        <dbReference type="Proteomes" id="UP000001734"/>
    </source>
</evidence>
<gene>
    <name evidence="1" type="ordered locus">KPK_3119</name>
</gene>
<sequence length="45" mass="5440">MCHFCYSCVVFARHFRVYAGETAFRCAFLFYIDEKSMTVFHTYQL</sequence>
<reference evidence="1 2" key="1">
    <citation type="journal article" date="2008" name="PLoS Genet.">
        <title>Complete genome sequence of the N2-fixing broad host range endophyte Klebsiella pneumoniae 342 and virulence predictions verified in mice.</title>
        <authorList>
            <person name="Fouts D.E."/>
            <person name="Tyler H.L."/>
            <person name="DeBoy R.T."/>
            <person name="Daugherty S."/>
            <person name="Ren Q."/>
            <person name="Badger J.H."/>
            <person name="Durkin A.S."/>
            <person name="Huot H."/>
            <person name="Shrivastava S."/>
            <person name="Kothari S."/>
            <person name="Dodson R.J."/>
            <person name="Mohamoud Y."/>
            <person name="Khouri H."/>
            <person name="Roesch L.F."/>
            <person name="Krogfelt K.A."/>
            <person name="Struve C."/>
            <person name="Triplett E.W."/>
            <person name="Methe B.A."/>
        </authorList>
    </citation>
    <scope>NUCLEOTIDE SEQUENCE [LARGE SCALE GENOMIC DNA]</scope>
    <source>
        <strain evidence="1 2">342</strain>
    </source>
</reference>
<proteinExistence type="predicted"/>
<name>B5XRX1_KLEV3</name>
<dbReference type="AlphaFoldDB" id="B5XRX1"/>
<protein>
    <submittedName>
        <fullName evidence="1">Uncharacterized protein</fullName>
    </submittedName>
</protein>
<dbReference type="Proteomes" id="UP000001734">
    <property type="component" value="Chromosome"/>
</dbReference>
<organism evidence="1 2">
    <name type="scientific">Klebsiella variicola (strain 342)</name>
    <name type="common">Klebsiella pneumoniae</name>
    <dbReference type="NCBI Taxonomy" id="507522"/>
    <lineage>
        <taxon>Bacteria</taxon>
        <taxon>Pseudomonadati</taxon>
        <taxon>Pseudomonadota</taxon>
        <taxon>Gammaproteobacteria</taxon>
        <taxon>Enterobacterales</taxon>
        <taxon>Enterobacteriaceae</taxon>
        <taxon>Klebsiella/Raoultella group</taxon>
        <taxon>Klebsiella</taxon>
        <taxon>Klebsiella pneumoniae complex</taxon>
    </lineage>
</organism>
<dbReference type="KEGG" id="kpe:KPK_3119"/>
<dbReference type="EMBL" id="CP000964">
    <property type="protein sequence ID" value="ACI09600.1"/>
    <property type="molecule type" value="Genomic_DNA"/>
</dbReference>
<dbReference type="HOGENOM" id="CLU_3200992_0_0_6"/>
<accession>B5XRX1</accession>
<evidence type="ECO:0000313" key="1">
    <source>
        <dbReference type="EMBL" id="ACI09600.1"/>
    </source>
</evidence>
<dbReference type="BioCyc" id="KPNE507522:GI0B-3106-MONOMER"/>